<gene>
    <name evidence="2" type="ORF">AAFH96_00850</name>
</gene>
<dbReference type="InterPro" id="IPR041657">
    <property type="entry name" value="HTH_17"/>
</dbReference>
<dbReference type="EMBL" id="JBCGDC010000002">
    <property type="protein sequence ID" value="MFB6391653.1"/>
    <property type="molecule type" value="Genomic_DNA"/>
</dbReference>
<name>A0ABV5CLG6_9ACTN</name>
<dbReference type="SUPFAM" id="SSF46955">
    <property type="entry name" value="Putative DNA-binding domain"/>
    <property type="match status" value="1"/>
</dbReference>
<sequence>MRGVAVRGETYLPDPDGGIAQIYDFMEAHESADLSRDAPSSYYLAGPALADRVELPVEVYQVLRQVVAALREGLAVTVAPFTQTLTTQQAADLLGVSRPTVIKLLDEGRIQFERVGTHRRVSLQDVLAYRERRRQEQYAALEATSVGLEDEEDLETTLRELREARRAVAKLNRGSKRD</sequence>
<dbReference type="InterPro" id="IPR009061">
    <property type="entry name" value="DNA-bd_dom_put_sf"/>
</dbReference>
<dbReference type="Proteomes" id="UP001582793">
    <property type="component" value="Unassembled WGS sequence"/>
</dbReference>
<proteinExistence type="predicted"/>
<accession>A0ABV5CLG6</accession>
<dbReference type="NCBIfam" id="TIGR01764">
    <property type="entry name" value="excise"/>
    <property type="match status" value="1"/>
</dbReference>
<organism evidence="2 3">
    <name type="scientific">Polymorphospora lycopeni</name>
    <dbReference type="NCBI Taxonomy" id="3140240"/>
    <lineage>
        <taxon>Bacteria</taxon>
        <taxon>Bacillati</taxon>
        <taxon>Actinomycetota</taxon>
        <taxon>Actinomycetes</taxon>
        <taxon>Micromonosporales</taxon>
        <taxon>Micromonosporaceae</taxon>
        <taxon>Polymorphospora</taxon>
    </lineage>
</organism>
<feature type="domain" description="Helix-turn-helix" evidence="1">
    <location>
        <begin position="85"/>
        <end position="134"/>
    </location>
</feature>
<comment type="caution">
    <text evidence="2">The sequence shown here is derived from an EMBL/GenBank/DDBJ whole genome shotgun (WGS) entry which is preliminary data.</text>
</comment>
<evidence type="ECO:0000313" key="2">
    <source>
        <dbReference type="EMBL" id="MFB6391653.1"/>
    </source>
</evidence>
<keyword evidence="3" id="KW-1185">Reference proteome</keyword>
<dbReference type="InterPro" id="IPR010093">
    <property type="entry name" value="SinI_DNA-bd"/>
</dbReference>
<evidence type="ECO:0000259" key="1">
    <source>
        <dbReference type="Pfam" id="PF12728"/>
    </source>
</evidence>
<dbReference type="RefSeq" id="WP_375732658.1">
    <property type="nucleotide sequence ID" value="NZ_JBCGDC010000002.1"/>
</dbReference>
<protein>
    <submittedName>
        <fullName evidence="2">Helix-turn-helix domain-containing protein</fullName>
    </submittedName>
</protein>
<dbReference type="Pfam" id="PF12728">
    <property type="entry name" value="HTH_17"/>
    <property type="match status" value="1"/>
</dbReference>
<evidence type="ECO:0000313" key="3">
    <source>
        <dbReference type="Proteomes" id="UP001582793"/>
    </source>
</evidence>
<reference evidence="2 3" key="1">
    <citation type="submission" date="2024-04" db="EMBL/GenBank/DDBJ databases">
        <title>Polymorphospora sp. isolated from Baiyangdian Lake in Xiong'an New Area.</title>
        <authorList>
            <person name="Zhang X."/>
            <person name="Liu J."/>
        </authorList>
    </citation>
    <scope>NUCLEOTIDE SEQUENCE [LARGE SCALE GENOMIC DNA]</scope>
    <source>
        <strain evidence="2 3">2-325</strain>
    </source>
</reference>